<protein>
    <submittedName>
        <fullName evidence="4">Transporter</fullName>
    </submittedName>
</protein>
<accession>A0A9J6S687</accession>
<reference evidence="4" key="1">
    <citation type="submission" date="2019-10" db="EMBL/GenBank/DDBJ databases">
        <title>Molecular typing, antibiotic resistance determination and virulence profiling for 36 multidrug-resistant clinical Klebsiella pneumoniae isolates using second- and third-generation sequencing.</title>
        <authorList>
            <person name="Shelenkov A."/>
            <person name="Mikhaylova Y."/>
            <person name="Yanushevich Y."/>
            <person name="Samoilov A."/>
            <person name="Petrova L."/>
            <person name="Fomina V."/>
            <person name="Gusarov V."/>
            <person name="Zamyatin M."/>
            <person name="Shagin D."/>
        </authorList>
    </citation>
    <scope>NUCLEOTIDE SEQUENCE [LARGE SCALE GENOMIC DNA]</scope>
    <source>
        <strain evidence="4">CriePir115</strain>
    </source>
</reference>
<dbReference type="AlphaFoldDB" id="A0A9J6S687"/>
<dbReference type="InterPro" id="IPR008995">
    <property type="entry name" value="Mo/tungstate-bd_C_term_dom"/>
</dbReference>
<dbReference type="GO" id="GO:0015689">
    <property type="term" value="P:molybdate ion transport"/>
    <property type="evidence" value="ECO:0007669"/>
    <property type="project" value="InterPro"/>
</dbReference>
<dbReference type="NCBIfam" id="TIGR00638">
    <property type="entry name" value="Mop"/>
    <property type="match status" value="2"/>
</dbReference>
<dbReference type="RefSeq" id="WP_114260229.1">
    <property type="nucleotide sequence ID" value="NZ_JAAFAO010000027.1"/>
</dbReference>
<dbReference type="PANTHER" id="PTHR30432:SF1">
    <property type="entry name" value="DNA-BINDING TRANSCRIPTIONAL DUAL REGULATOR MODE"/>
    <property type="match status" value="1"/>
</dbReference>
<dbReference type="SUPFAM" id="SSF50331">
    <property type="entry name" value="MOP-like"/>
    <property type="match status" value="2"/>
</dbReference>
<dbReference type="PANTHER" id="PTHR30432">
    <property type="entry name" value="TRANSCRIPTIONAL REGULATOR MODE"/>
    <property type="match status" value="1"/>
</dbReference>
<organism evidence="4">
    <name type="scientific">Klebsiella pneumoniae</name>
    <dbReference type="NCBI Taxonomy" id="573"/>
    <lineage>
        <taxon>Bacteria</taxon>
        <taxon>Pseudomonadati</taxon>
        <taxon>Pseudomonadota</taxon>
        <taxon>Gammaproteobacteria</taxon>
        <taxon>Enterobacterales</taxon>
        <taxon>Enterobacteriaceae</taxon>
        <taxon>Klebsiella/Raoultella group</taxon>
        <taxon>Klebsiella</taxon>
        <taxon>Klebsiella pneumoniae complex</taxon>
    </lineage>
</organism>
<sequence>MSVSARNQLYGKVSAIHPGSVNDEIEISLTAGGKLVSVVTSSSRIRLALEQGKEVVALIKAPWIILASEDDGMLFSARNQFPGVITSLEKGAVNATVHLQTDEGTTLTAVITNESVTEMDLSEGKRIIALIKASSVLLAVKKT</sequence>
<feature type="domain" description="Mop" evidence="3">
    <location>
        <begin position="2"/>
        <end position="68"/>
    </location>
</feature>
<dbReference type="Pfam" id="PF03459">
    <property type="entry name" value="TOBE"/>
    <property type="match status" value="2"/>
</dbReference>
<dbReference type="Gene3D" id="2.40.50.100">
    <property type="match status" value="2"/>
</dbReference>
<name>A0A9J6S687_KLEPN</name>
<evidence type="ECO:0000256" key="1">
    <source>
        <dbReference type="ARBA" id="ARBA00022505"/>
    </source>
</evidence>
<dbReference type="EMBL" id="WJWF01000032">
    <property type="protein sequence ID" value="MRL38395.1"/>
    <property type="molecule type" value="Genomic_DNA"/>
</dbReference>
<dbReference type="InterPro" id="IPR005116">
    <property type="entry name" value="Transp-assoc_OB_typ1"/>
</dbReference>
<evidence type="ECO:0000256" key="2">
    <source>
        <dbReference type="PROSITE-ProRule" id="PRU01213"/>
    </source>
</evidence>
<feature type="domain" description="Mop" evidence="3">
    <location>
        <begin position="74"/>
        <end position="140"/>
    </location>
</feature>
<dbReference type="InterPro" id="IPR004606">
    <property type="entry name" value="Mop_domain"/>
</dbReference>
<proteinExistence type="predicted"/>
<comment type="caution">
    <text evidence="4">The sequence shown here is derived from an EMBL/GenBank/DDBJ whole genome shotgun (WGS) entry which is preliminary data.</text>
</comment>
<dbReference type="PROSITE" id="PS51866">
    <property type="entry name" value="MOP"/>
    <property type="match status" value="2"/>
</dbReference>
<evidence type="ECO:0000259" key="3">
    <source>
        <dbReference type="PROSITE" id="PS51866"/>
    </source>
</evidence>
<evidence type="ECO:0000313" key="4">
    <source>
        <dbReference type="EMBL" id="MRL38395.1"/>
    </source>
</evidence>
<keyword evidence="1 2" id="KW-0500">Molybdenum</keyword>
<gene>
    <name evidence="4" type="ORF">GJJ18_23555</name>
</gene>
<dbReference type="InterPro" id="IPR051815">
    <property type="entry name" value="Molybdate_resp_trans_reg"/>
</dbReference>